<dbReference type="InterPro" id="IPR004313">
    <property type="entry name" value="ARD"/>
</dbReference>
<dbReference type="EMBL" id="UYYA01004838">
    <property type="protein sequence ID" value="VDM63532.1"/>
    <property type="molecule type" value="Genomic_DNA"/>
</dbReference>
<proteinExistence type="predicted"/>
<dbReference type="Proteomes" id="UP000267027">
    <property type="component" value="Unassembled WGS sequence"/>
</dbReference>
<dbReference type="Gene3D" id="2.60.120.10">
    <property type="entry name" value="Jelly Rolls"/>
    <property type="match status" value="1"/>
</dbReference>
<dbReference type="OrthoDB" id="5855448at2759"/>
<name>A0A158PLY9_ANGCS</name>
<organism evidence="3">
    <name type="scientific">Angiostrongylus costaricensis</name>
    <name type="common">Nematode worm</name>
    <dbReference type="NCBI Taxonomy" id="334426"/>
    <lineage>
        <taxon>Eukaryota</taxon>
        <taxon>Metazoa</taxon>
        <taxon>Ecdysozoa</taxon>
        <taxon>Nematoda</taxon>
        <taxon>Chromadorea</taxon>
        <taxon>Rhabditida</taxon>
        <taxon>Rhabditina</taxon>
        <taxon>Rhabditomorpha</taxon>
        <taxon>Strongyloidea</taxon>
        <taxon>Metastrongylidae</taxon>
        <taxon>Angiostrongylus</taxon>
    </lineage>
</organism>
<protein>
    <submittedName>
        <fullName evidence="3">TGS domain-containing protein</fullName>
    </submittedName>
</protein>
<dbReference type="GO" id="GO:0010309">
    <property type="term" value="F:acireductone dioxygenase [iron(II)-requiring] activity"/>
    <property type="evidence" value="ECO:0007669"/>
    <property type="project" value="InterPro"/>
</dbReference>
<dbReference type="Pfam" id="PF03079">
    <property type="entry name" value="ARD"/>
    <property type="match status" value="1"/>
</dbReference>
<dbReference type="STRING" id="334426.A0A158PLY9"/>
<evidence type="ECO:0000313" key="3">
    <source>
        <dbReference type="WBParaSite" id="ACOC_0001194601-mRNA-1"/>
    </source>
</evidence>
<gene>
    <name evidence="1" type="ORF">ACOC_LOCUS11947</name>
</gene>
<evidence type="ECO:0000313" key="1">
    <source>
        <dbReference type="EMBL" id="VDM63532.1"/>
    </source>
</evidence>
<dbReference type="AlphaFoldDB" id="A0A158PLY9"/>
<accession>A0A158PLY9</accession>
<evidence type="ECO:0000313" key="2">
    <source>
        <dbReference type="Proteomes" id="UP000267027"/>
    </source>
</evidence>
<sequence length="306" mass="35282">MNKMFDLQELKRRQREAVLAGRPVHSVIEEVELLMFQSSSRLSCVRELPDLEALEKYRILNENVNKAAPGKIETLAFIEGTQRSMFVFHCSHYLYLIQYCCRTLDAICAYVFGVATACYGELQPFQDTLINDHLGHYESHLIHRQCARRPFVCDEMFDGIVNFLKRKEYPHFVASASDVPAAMESFRRKCKVFFLGKDGQLLHGGSSEVHRHVIRNVELKSVVRRISFLRWEENLVNLVAAYDVIDRDETQINGTTKPDIDGKLKNVFEMHVHCGPEIRFVKSGRGFFDVCTVEVKLCVIVTNFVR</sequence>
<dbReference type="InterPro" id="IPR014710">
    <property type="entry name" value="RmlC-like_jellyroll"/>
</dbReference>
<dbReference type="WBParaSite" id="ACOC_0001194601-mRNA-1">
    <property type="protein sequence ID" value="ACOC_0001194601-mRNA-1"/>
    <property type="gene ID" value="ACOC_0001194601"/>
</dbReference>
<reference evidence="1 2" key="2">
    <citation type="submission" date="2018-11" db="EMBL/GenBank/DDBJ databases">
        <authorList>
            <consortium name="Pathogen Informatics"/>
        </authorList>
    </citation>
    <scope>NUCLEOTIDE SEQUENCE [LARGE SCALE GENOMIC DNA]</scope>
    <source>
        <strain evidence="1 2">Costa Rica</strain>
    </source>
</reference>
<keyword evidence="2" id="KW-1185">Reference proteome</keyword>
<reference evidence="3" key="1">
    <citation type="submission" date="2016-04" db="UniProtKB">
        <authorList>
            <consortium name="WormBaseParasite"/>
        </authorList>
    </citation>
    <scope>IDENTIFICATION</scope>
</reference>